<keyword evidence="3 5" id="KW-1133">Transmembrane helix</keyword>
<feature type="transmembrane region" description="Helical" evidence="5">
    <location>
        <begin position="218"/>
        <end position="240"/>
    </location>
</feature>
<keyword evidence="2 5" id="KW-0812">Transmembrane</keyword>
<evidence type="ECO:0000256" key="2">
    <source>
        <dbReference type="ARBA" id="ARBA00022692"/>
    </source>
</evidence>
<comment type="subcellular location">
    <subcellularLocation>
        <location evidence="1">Membrane</location>
        <topology evidence="1">Multi-pass membrane protein</topology>
    </subcellularLocation>
</comment>
<dbReference type="RefSeq" id="WP_152350310.1">
    <property type="nucleotide sequence ID" value="NZ_WBSN01000007.1"/>
</dbReference>
<organism evidence="7 8">
    <name type="scientific">Bifidobacterium avesanii</name>
    <dbReference type="NCBI Taxonomy" id="1798157"/>
    <lineage>
        <taxon>Bacteria</taxon>
        <taxon>Bacillati</taxon>
        <taxon>Actinomycetota</taxon>
        <taxon>Actinomycetes</taxon>
        <taxon>Bifidobacteriales</taxon>
        <taxon>Bifidobacteriaceae</taxon>
        <taxon>Bifidobacterium</taxon>
    </lineage>
</organism>
<reference evidence="7 8" key="1">
    <citation type="submission" date="2019-10" db="EMBL/GenBank/DDBJ databases">
        <title>Bifidobacterium from non-human primates.</title>
        <authorList>
            <person name="Modesto M."/>
        </authorList>
    </citation>
    <scope>NUCLEOTIDE SEQUENCE [LARGE SCALE GENOMIC DNA]</scope>
    <source>
        <strain evidence="7 8">TREC</strain>
    </source>
</reference>
<evidence type="ECO:0000313" key="8">
    <source>
        <dbReference type="Proteomes" id="UP000469763"/>
    </source>
</evidence>
<evidence type="ECO:0000313" key="7">
    <source>
        <dbReference type="EMBL" id="NEG78633.1"/>
    </source>
</evidence>
<keyword evidence="4 5" id="KW-0472">Membrane</keyword>
<keyword evidence="8" id="KW-1185">Reference proteome</keyword>
<dbReference type="GO" id="GO:0016020">
    <property type="term" value="C:membrane"/>
    <property type="evidence" value="ECO:0007669"/>
    <property type="project" value="UniProtKB-SubCell"/>
</dbReference>
<dbReference type="GO" id="GO:0140359">
    <property type="term" value="F:ABC-type transporter activity"/>
    <property type="evidence" value="ECO:0007669"/>
    <property type="project" value="InterPro"/>
</dbReference>
<evidence type="ECO:0000256" key="5">
    <source>
        <dbReference type="SAM" id="Phobius"/>
    </source>
</evidence>
<evidence type="ECO:0000259" key="6">
    <source>
        <dbReference type="Pfam" id="PF01061"/>
    </source>
</evidence>
<dbReference type="Proteomes" id="UP000469763">
    <property type="component" value="Unassembled WGS sequence"/>
</dbReference>
<feature type="transmembrane region" description="Helical" evidence="5">
    <location>
        <begin position="163"/>
        <end position="181"/>
    </location>
</feature>
<dbReference type="Pfam" id="PF01061">
    <property type="entry name" value="ABC2_membrane"/>
    <property type="match status" value="1"/>
</dbReference>
<proteinExistence type="predicted"/>
<protein>
    <submittedName>
        <fullName evidence="7">ABC transporter permease</fullName>
    </submittedName>
</protein>
<dbReference type="InterPro" id="IPR051784">
    <property type="entry name" value="Nod_factor_ABC_transporter"/>
</dbReference>
<feature type="domain" description="ABC-2 type transporter transmembrane" evidence="6">
    <location>
        <begin position="3"/>
        <end position="207"/>
    </location>
</feature>
<evidence type="ECO:0000256" key="3">
    <source>
        <dbReference type="ARBA" id="ARBA00022989"/>
    </source>
</evidence>
<feature type="transmembrane region" description="Helical" evidence="5">
    <location>
        <begin position="21"/>
        <end position="42"/>
    </location>
</feature>
<comment type="caution">
    <text evidence="7">The sequence shown here is derived from an EMBL/GenBank/DDBJ whole genome shotgun (WGS) entry which is preliminary data.</text>
</comment>
<name>A0A7K3TK48_9BIFI</name>
<evidence type="ECO:0000256" key="4">
    <source>
        <dbReference type="ARBA" id="ARBA00023136"/>
    </source>
</evidence>
<feature type="transmembrane region" description="Helical" evidence="5">
    <location>
        <begin position="128"/>
        <end position="151"/>
    </location>
</feature>
<accession>A0A7K3TK48</accession>
<sequence>MKAFLILYRAEMRRYLAETRVYLSSYVSAMIVTAIVVAMFVFSTDFGSDPAYWVGFLFWNAAATLISESCVSISADKQSGTFTQLMLRPTSMLTQITVKTLTWSVVNIIIDVVFLVAFFLLIGAPVGFAWPVIPIALITFAGLFGLTMVMASLTILFTKTASWCDLIGYAMMFLGGVTVPVEQLPMPLAAAGRLLPITPGIAMSRAVLHGESPTVLNWLLLSGQSLAFVLGGYVVFQLIMRHGRRHGIRMRY</sequence>
<feature type="transmembrane region" description="Helical" evidence="5">
    <location>
        <begin position="96"/>
        <end position="122"/>
    </location>
</feature>
<dbReference type="InterPro" id="IPR013525">
    <property type="entry name" value="ABC2_TM"/>
</dbReference>
<gene>
    <name evidence="7" type="ORF">GFD22_06565</name>
</gene>
<dbReference type="PANTHER" id="PTHR43229">
    <property type="entry name" value="NODULATION PROTEIN J"/>
    <property type="match status" value="1"/>
</dbReference>
<feature type="transmembrane region" description="Helical" evidence="5">
    <location>
        <begin position="54"/>
        <end position="75"/>
    </location>
</feature>
<evidence type="ECO:0000256" key="1">
    <source>
        <dbReference type="ARBA" id="ARBA00004141"/>
    </source>
</evidence>
<dbReference type="PANTHER" id="PTHR43229:SF6">
    <property type="entry name" value="ABC-TYPE MULTIDRUG TRANSPORT SYSTEM, PERMEASE COMPONENT"/>
    <property type="match status" value="1"/>
</dbReference>
<dbReference type="OrthoDB" id="9815972at2"/>
<dbReference type="AlphaFoldDB" id="A0A7K3TK48"/>
<dbReference type="EMBL" id="WHZY01000008">
    <property type="protein sequence ID" value="NEG78633.1"/>
    <property type="molecule type" value="Genomic_DNA"/>
</dbReference>